<dbReference type="EMBL" id="CP146606">
    <property type="protein sequence ID" value="WYK18085.1"/>
    <property type="molecule type" value="Genomic_DNA"/>
</dbReference>
<dbReference type="RefSeq" id="WP_317054771.1">
    <property type="nucleotide sequence ID" value="NZ_CP146606.1"/>
</dbReference>
<evidence type="ECO:0000313" key="1">
    <source>
        <dbReference type="EMBL" id="WYK18085.1"/>
    </source>
</evidence>
<accession>A0ABZ2TI55</accession>
<reference evidence="1 2" key="1">
    <citation type="submission" date="2024-02" db="EMBL/GenBank/DDBJ databases">
        <title>Roseovarius strain W115 nov., isolated from a marine algae.</title>
        <authorList>
            <person name="Lee M.W."/>
            <person name="Lee J.K."/>
            <person name="Kim J.M."/>
            <person name="Choi D.G."/>
            <person name="Baek J.H."/>
            <person name="Bayburt H."/>
            <person name="Jung J.J."/>
            <person name="Han D.M."/>
            <person name="Jeon C.O."/>
        </authorList>
    </citation>
    <scope>NUCLEOTIDE SEQUENCE [LARGE SCALE GENOMIC DNA]</scope>
    <source>
        <strain evidence="1 2">W115</strain>
    </source>
</reference>
<dbReference type="Proteomes" id="UP001281305">
    <property type="component" value="Chromosome"/>
</dbReference>
<organism evidence="1 2">
    <name type="scientific">Roseovarius rhodophyticola</name>
    <dbReference type="NCBI Taxonomy" id="3080827"/>
    <lineage>
        <taxon>Bacteria</taxon>
        <taxon>Pseudomonadati</taxon>
        <taxon>Pseudomonadota</taxon>
        <taxon>Alphaproteobacteria</taxon>
        <taxon>Rhodobacterales</taxon>
        <taxon>Roseobacteraceae</taxon>
        <taxon>Roseovarius</taxon>
    </lineage>
</organism>
<keyword evidence="2" id="KW-1185">Reference proteome</keyword>
<evidence type="ECO:0000313" key="2">
    <source>
        <dbReference type="Proteomes" id="UP001281305"/>
    </source>
</evidence>
<protein>
    <submittedName>
        <fullName evidence="1">Uncharacterized protein</fullName>
    </submittedName>
</protein>
<sequence length="126" mass="14390">MSDAIKQVLGISNIEDFQKIDSPEYLFHEALESGRLKDVLDKFPRSEVVYGYIMDEVVNFEGLKSDWKEGLLKDVNNLIDILPVGTLKRVSHISDGEVDLNSEEMAKLRGELGYELEERSQETLAW</sequence>
<proteinExistence type="predicted"/>
<name>A0ABZ2TI55_9RHOB</name>
<gene>
    <name evidence="1" type="ORF">RZS32_017145</name>
</gene>